<keyword evidence="3" id="KW-1185">Reference proteome</keyword>
<dbReference type="CDD" id="cd04182">
    <property type="entry name" value="GT_2_like_f"/>
    <property type="match status" value="1"/>
</dbReference>
<dbReference type="InterPro" id="IPR029044">
    <property type="entry name" value="Nucleotide-diphossugar_trans"/>
</dbReference>
<organism evidence="2 3">
    <name type="scientific">Halalkalibacter oceani</name>
    <dbReference type="NCBI Taxonomy" id="1653776"/>
    <lineage>
        <taxon>Bacteria</taxon>
        <taxon>Bacillati</taxon>
        <taxon>Bacillota</taxon>
        <taxon>Bacilli</taxon>
        <taxon>Bacillales</taxon>
        <taxon>Bacillaceae</taxon>
        <taxon>Halalkalibacter</taxon>
    </lineage>
</organism>
<sequence>MNSAILLAAGQSSRMGSLKALLPWGGRTLLEKQLDELVQSTIDEVVVVLGFQADLLKPLILEATRDFATKLTIKIRINRHYEAGKTSSIRLGMKHLAKASDNVLIIGVDQPVRAVTINTLLSSRAELAIPVYQGRKGHPPLFASSLYKKLEAITEETEGLRAVIRHHPGCQLIEVGQPQILLNLNEQSQYEQAIARQLDGY</sequence>
<comment type="caution">
    <text evidence="2">The sequence shown here is derived from an EMBL/GenBank/DDBJ whole genome shotgun (WGS) entry which is preliminary data.</text>
</comment>
<dbReference type="Pfam" id="PF12804">
    <property type="entry name" value="NTP_transf_3"/>
    <property type="match status" value="1"/>
</dbReference>
<dbReference type="EMBL" id="JAMBOL010000024">
    <property type="protein sequence ID" value="MCM3715918.1"/>
    <property type="molecule type" value="Genomic_DNA"/>
</dbReference>
<dbReference type="AlphaFoldDB" id="A0A9X2DUY7"/>
<evidence type="ECO:0000313" key="3">
    <source>
        <dbReference type="Proteomes" id="UP001139179"/>
    </source>
</evidence>
<dbReference type="Proteomes" id="UP001139179">
    <property type="component" value="Unassembled WGS sequence"/>
</dbReference>
<dbReference type="RefSeq" id="WP_251224611.1">
    <property type="nucleotide sequence ID" value="NZ_JAMBOL010000024.1"/>
</dbReference>
<reference evidence="2" key="1">
    <citation type="submission" date="2022-05" db="EMBL/GenBank/DDBJ databases">
        <title>Comparative Genomics of Spacecraft Associated Microbes.</title>
        <authorList>
            <person name="Tran M.T."/>
            <person name="Wright A."/>
            <person name="Seuylemezian A."/>
            <person name="Eisen J."/>
            <person name="Coil D."/>
        </authorList>
    </citation>
    <scope>NUCLEOTIDE SEQUENCE</scope>
    <source>
        <strain evidence="2">214.1.1</strain>
    </source>
</reference>
<dbReference type="PANTHER" id="PTHR43777:SF1">
    <property type="entry name" value="MOLYBDENUM COFACTOR CYTIDYLYLTRANSFERASE"/>
    <property type="match status" value="1"/>
</dbReference>
<feature type="domain" description="MobA-like NTP transferase" evidence="1">
    <location>
        <begin position="4"/>
        <end position="167"/>
    </location>
</feature>
<gene>
    <name evidence="2" type="ORF">M3202_17830</name>
</gene>
<dbReference type="InterPro" id="IPR025877">
    <property type="entry name" value="MobA-like_NTP_Trfase"/>
</dbReference>
<accession>A0A9X2DUY7</accession>
<name>A0A9X2DUY7_9BACI</name>
<dbReference type="GO" id="GO:0016779">
    <property type="term" value="F:nucleotidyltransferase activity"/>
    <property type="evidence" value="ECO:0007669"/>
    <property type="project" value="UniProtKB-ARBA"/>
</dbReference>
<dbReference type="Gene3D" id="3.90.550.10">
    <property type="entry name" value="Spore Coat Polysaccharide Biosynthesis Protein SpsA, Chain A"/>
    <property type="match status" value="1"/>
</dbReference>
<evidence type="ECO:0000259" key="1">
    <source>
        <dbReference type="Pfam" id="PF12804"/>
    </source>
</evidence>
<evidence type="ECO:0000313" key="2">
    <source>
        <dbReference type="EMBL" id="MCM3715918.1"/>
    </source>
</evidence>
<dbReference type="PANTHER" id="PTHR43777">
    <property type="entry name" value="MOLYBDENUM COFACTOR CYTIDYLYLTRANSFERASE"/>
    <property type="match status" value="1"/>
</dbReference>
<dbReference type="SUPFAM" id="SSF53448">
    <property type="entry name" value="Nucleotide-diphospho-sugar transferases"/>
    <property type="match status" value="1"/>
</dbReference>
<protein>
    <submittedName>
        <fullName evidence="2">Nucleotidyltransferase family protein</fullName>
    </submittedName>
</protein>
<proteinExistence type="predicted"/>